<evidence type="ECO:0000256" key="4">
    <source>
        <dbReference type="PROSITE-ProRule" id="PRU00433"/>
    </source>
</evidence>
<dbReference type="AlphaFoldDB" id="A0A250AX10"/>
<dbReference type="Gene3D" id="1.10.760.10">
    <property type="entry name" value="Cytochrome c-like domain"/>
    <property type="match status" value="1"/>
</dbReference>
<dbReference type="GO" id="GO:0046872">
    <property type="term" value="F:metal ion binding"/>
    <property type="evidence" value="ECO:0007669"/>
    <property type="project" value="UniProtKB-KW"/>
</dbReference>
<evidence type="ECO:0000256" key="5">
    <source>
        <dbReference type="SAM" id="MobiDB-lite"/>
    </source>
</evidence>
<organism evidence="8 9">
    <name type="scientific">Gibbsiella quercinecans</name>
    <dbReference type="NCBI Taxonomy" id="929813"/>
    <lineage>
        <taxon>Bacteria</taxon>
        <taxon>Pseudomonadati</taxon>
        <taxon>Pseudomonadota</taxon>
        <taxon>Gammaproteobacteria</taxon>
        <taxon>Enterobacterales</taxon>
        <taxon>Yersiniaceae</taxon>
        <taxon>Gibbsiella</taxon>
    </lineage>
</organism>
<dbReference type="InterPro" id="IPR036909">
    <property type="entry name" value="Cyt_c-like_dom_sf"/>
</dbReference>
<evidence type="ECO:0000256" key="3">
    <source>
        <dbReference type="ARBA" id="ARBA00023004"/>
    </source>
</evidence>
<reference evidence="8 9" key="1">
    <citation type="submission" date="2016-01" db="EMBL/GenBank/DDBJ databases">
        <authorList>
            <person name="Oliw E.H."/>
        </authorList>
    </citation>
    <scope>NUCLEOTIDE SEQUENCE [LARGE SCALE GENOMIC DNA]</scope>
    <source>
        <strain evidence="8 9">FRB97</strain>
    </source>
</reference>
<feature type="domain" description="Cytochrome c" evidence="7">
    <location>
        <begin position="26"/>
        <end position="107"/>
    </location>
</feature>
<accession>A0A250AX10</accession>
<dbReference type="Proteomes" id="UP000217182">
    <property type="component" value="Chromosome"/>
</dbReference>
<keyword evidence="2 4" id="KW-0479">Metal-binding</keyword>
<evidence type="ECO:0000313" key="8">
    <source>
        <dbReference type="EMBL" id="ATA18500.1"/>
    </source>
</evidence>
<evidence type="ECO:0000256" key="6">
    <source>
        <dbReference type="SAM" id="SignalP"/>
    </source>
</evidence>
<keyword evidence="3 4" id="KW-0408">Iron</keyword>
<feature type="chain" id="PRO_5013213367" description="Cytochrome c domain-containing protein" evidence="6">
    <location>
        <begin position="32"/>
        <end position="130"/>
    </location>
</feature>
<keyword evidence="1 4" id="KW-0349">Heme</keyword>
<evidence type="ECO:0000256" key="2">
    <source>
        <dbReference type="ARBA" id="ARBA00022723"/>
    </source>
</evidence>
<feature type="signal peptide" evidence="6">
    <location>
        <begin position="1"/>
        <end position="31"/>
    </location>
</feature>
<protein>
    <recommendedName>
        <fullName evidence="7">Cytochrome c domain-containing protein</fullName>
    </recommendedName>
</protein>
<dbReference type="Pfam" id="PF13442">
    <property type="entry name" value="Cytochrome_CBB3"/>
    <property type="match status" value="1"/>
</dbReference>
<gene>
    <name evidence="8" type="ORF">AWC35_03590</name>
</gene>
<feature type="region of interest" description="Disordered" evidence="5">
    <location>
        <begin position="110"/>
        <end position="130"/>
    </location>
</feature>
<dbReference type="KEGG" id="gqu:AWC35_03590"/>
<keyword evidence="6" id="KW-0732">Signal</keyword>
<evidence type="ECO:0000259" key="7">
    <source>
        <dbReference type="PROSITE" id="PS51007"/>
    </source>
</evidence>
<name>A0A250AX10_9GAMM</name>
<evidence type="ECO:0000313" key="9">
    <source>
        <dbReference type="Proteomes" id="UP000217182"/>
    </source>
</evidence>
<dbReference type="SUPFAM" id="SSF46626">
    <property type="entry name" value="Cytochrome c"/>
    <property type="match status" value="1"/>
</dbReference>
<sequence>MKTLLSSPHSPLLAAGLLLCALLPAAPSARADVARDYQRDCGGCHGRKADKPAFNRAPPLTSLSRQEIIAGMTRLRDGGGVDAASRAKARLSDAQINAFADYIITLSPNVTAPGGQPAAPDEPGNAGQTP</sequence>
<dbReference type="EMBL" id="CP014136">
    <property type="protein sequence ID" value="ATA18500.1"/>
    <property type="molecule type" value="Genomic_DNA"/>
</dbReference>
<dbReference type="PROSITE" id="PS51007">
    <property type="entry name" value="CYTC"/>
    <property type="match status" value="1"/>
</dbReference>
<dbReference type="RefSeq" id="WP_095845097.1">
    <property type="nucleotide sequence ID" value="NZ_CP014136.1"/>
</dbReference>
<dbReference type="InterPro" id="IPR009056">
    <property type="entry name" value="Cyt_c-like_dom"/>
</dbReference>
<dbReference type="GO" id="GO:0009055">
    <property type="term" value="F:electron transfer activity"/>
    <property type="evidence" value="ECO:0007669"/>
    <property type="project" value="InterPro"/>
</dbReference>
<dbReference type="OrthoDB" id="5690796at2"/>
<dbReference type="GO" id="GO:0020037">
    <property type="term" value="F:heme binding"/>
    <property type="evidence" value="ECO:0007669"/>
    <property type="project" value="InterPro"/>
</dbReference>
<keyword evidence="9" id="KW-1185">Reference proteome</keyword>
<evidence type="ECO:0000256" key="1">
    <source>
        <dbReference type="ARBA" id="ARBA00022617"/>
    </source>
</evidence>
<proteinExistence type="predicted"/>